<comment type="caution">
    <text evidence="1">The sequence shown here is derived from an EMBL/GenBank/DDBJ whole genome shotgun (WGS) entry which is preliminary data.</text>
</comment>
<protein>
    <submittedName>
        <fullName evidence="1">Uncharacterized protein</fullName>
    </submittedName>
</protein>
<name>A0AAE1K749_PETCI</name>
<dbReference type="AlphaFoldDB" id="A0AAE1K749"/>
<gene>
    <name evidence="1" type="ORF">Pcinc_028514</name>
</gene>
<evidence type="ECO:0000313" key="1">
    <source>
        <dbReference type="EMBL" id="KAK3865912.1"/>
    </source>
</evidence>
<accession>A0AAE1K749</accession>
<sequence length="136" mass="14666">MPLKPSAAFSNSLTLNTRLAAPGSLPTASTNFLQLPSSSFPRIDDKTSQMEHGVAGAIHRVVESRSDASLGVDQGIAHASRVELMPDAHVSASVERFLERKRSGGGHGRPVRVHGRVVLLVTPRREVLSQRVQEIL</sequence>
<organism evidence="1 2">
    <name type="scientific">Petrolisthes cinctipes</name>
    <name type="common">Flat porcelain crab</name>
    <dbReference type="NCBI Taxonomy" id="88211"/>
    <lineage>
        <taxon>Eukaryota</taxon>
        <taxon>Metazoa</taxon>
        <taxon>Ecdysozoa</taxon>
        <taxon>Arthropoda</taxon>
        <taxon>Crustacea</taxon>
        <taxon>Multicrustacea</taxon>
        <taxon>Malacostraca</taxon>
        <taxon>Eumalacostraca</taxon>
        <taxon>Eucarida</taxon>
        <taxon>Decapoda</taxon>
        <taxon>Pleocyemata</taxon>
        <taxon>Anomura</taxon>
        <taxon>Galatheoidea</taxon>
        <taxon>Porcellanidae</taxon>
        <taxon>Petrolisthes</taxon>
    </lineage>
</organism>
<dbReference type="Proteomes" id="UP001286313">
    <property type="component" value="Unassembled WGS sequence"/>
</dbReference>
<keyword evidence="2" id="KW-1185">Reference proteome</keyword>
<proteinExistence type="predicted"/>
<reference evidence="1" key="1">
    <citation type="submission" date="2023-10" db="EMBL/GenBank/DDBJ databases">
        <title>Genome assemblies of two species of porcelain crab, Petrolisthes cinctipes and Petrolisthes manimaculis (Anomura: Porcellanidae).</title>
        <authorList>
            <person name="Angst P."/>
        </authorList>
    </citation>
    <scope>NUCLEOTIDE SEQUENCE</scope>
    <source>
        <strain evidence="1">PB745_01</strain>
        <tissue evidence="1">Gill</tissue>
    </source>
</reference>
<dbReference type="EMBL" id="JAWQEG010003502">
    <property type="protein sequence ID" value="KAK3865912.1"/>
    <property type="molecule type" value="Genomic_DNA"/>
</dbReference>
<evidence type="ECO:0000313" key="2">
    <source>
        <dbReference type="Proteomes" id="UP001286313"/>
    </source>
</evidence>